<proteinExistence type="predicted"/>
<keyword evidence="1" id="KW-0285">Flavoprotein</keyword>
<dbReference type="EMBL" id="JWZX01003390">
    <property type="protein sequence ID" value="KOO21088.1"/>
    <property type="molecule type" value="Genomic_DNA"/>
</dbReference>
<dbReference type="Gene3D" id="3.20.20.70">
    <property type="entry name" value="Aldolase class I"/>
    <property type="match status" value="2"/>
</dbReference>
<evidence type="ECO:0000256" key="1">
    <source>
        <dbReference type="ARBA" id="ARBA00022630"/>
    </source>
</evidence>
<keyword evidence="5" id="KW-1185">Reference proteome</keyword>
<reference evidence="5" key="1">
    <citation type="journal article" date="2015" name="PLoS Genet.">
        <title>Genome Sequence and Transcriptome Analyses of Chrysochromulina tobin: Metabolic Tools for Enhanced Algal Fitness in the Prominent Order Prymnesiales (Haptophyceae).</title>
        <authorList>
            <person name="Hovde B.T."/>
            <person name="Deodato C.R."/>
            <person name="Hunsperger H.M."/>
            <person name="Ryken S.A."/>
            <person name="Yost W."/>
            <person name="Jha R.K."/>
            <person name="Patterson J."/>
            <person name="Monnat R.J. Jr."/>
            <person name="Barlow S.B."/>
            <person name="Starkenburg S.R."/>
            <person name="Cattolico R.A."/>
        </authorList>
    </citation>
    <scope>NUCLEOTIDE SEQUENCE</scope>
    <source>
        <strain evidence="5">CCMP291</strain>
    </source>
</reference>
<dbReference type="OrthoDB" id="1663137at2759"/>
<dbReference type="PANTHER" id="PTHR43656:SF2">
    <property type="entry name" value="BINDING OXIDOREDUCTASE, PUTATIVE (AFU_ORTHOLOGUE AFUA_2G08260)-RELATED"/>
    <property type="match status" value="1"/>
</dbReference>
<feature type="compositionally biased region" description="Low complexity" evidence="3">
    <location>
        <begin position="299"/>
        <end position="310"/>
    </location>
</feature>
<protein>
    <submittedName>
        <fullName evidence="4">Fad fmn-binding protein</fullName>
    </submittedName>
</protein>
<name>A0A0M0J4D0_9EUKA</name>
<dbReference type="InterPro" id="IPR013785">
    <property type="entry name" value="Aldolase_TIM"/>
</dbReference>
<dbReference type="Proteomes" id="UP000037460">
    <property type="component" value="Unassembled WGS sequence"/>
</dbReference>
<dbReference type="InterPro" id="IPR051799">
    <property type="entry name" value="NADH_flavin_oxidoreductase"/>
</dbReference>
<evidence type="ECO:0000313" key="4">
    <source>
        <dbReference type="EMBL" id="KOO21088.1"/>
    </source>
</evidence>
<dbReference type="PANTHER" id="PTHR43656">
    <property type="entry name" value="BINDING OXIDOREDUCTASE, PUTATIVE (AFU_ORTHOLOGUE AFUA_2G08260)-RELATED"/>
    <property type="match status" value="1"/>
</dbReference>
<sequence>MDVFSPLTLPCGLCLKNRLLRAAAFSGETVPAAAETLGEAARGGCALVTLAYTSVSADGRTFPSQFVLSEASAPPAIAAAVHAGGALFSVQLTHAGSFASRALLPAGSRGPVAPSAVFDLPALGWSAAATEADMARLLSDFAAAAAFAALLVKLNTADGFGGGVAPADVAETVRALAGERGLVDGLVPSAGWVNRNGFFMLRGAVPRRGMVAALARSSAAKALAMALLGKWLVPELPFEPRFLAEGARAVLAEARGVPVFAVGGYVALEAVAAALGEGFAGVQMARALIREPDLPKSRAAATATGASSLPSRPPPPRDRATLSRGLRRLNKSFEKSEVELREQIAQKTGKAIASHWEVARPSLDEVHAEVSALVSWRLPPEQPALDDVRLAASEFAATLGISAEEARDSHVSTVATSANVIAAKADARADEISRMRSEIAAAAASVSEAAAASDRRLAAVRGEAQATAARLSEALKGPP</sequence>
<comment type="caution">
    <text evidence="4">The sequence shown here is derived from an EMBL/GenBank/DDBJ whole genome shotgun (WGS) entry which is preliminary data.</text>
</comment>
<feature type="region of interest" description="Disordered" evidence="3">
    <location>
        <begin position="299"/>
        <end position="321"/>
    </location>
</feature>
<dbReference type="GO" id="GO:0016491">
    <property type="term" value="F:oxidoreductase activity"/>
    <property type="evidence" value="ECO:0007669"/>
    <property type="project" value="UniProtKB-KW"/>
</dbReference>
<evidence type="ECO:0000313" key="5">
    <source>
        <dbReference type="Proteomes" id="UP000037460"/>
    </source>
</evidence>
<evidence type="ECO:0000256" key="2">
    <source>
        <dbReference type="ARBA" id="ARBA00023002"/>
    </source>
</evidence>
<keyword evidence="2" id="KW-0560">Oxidoreductase</keyword>
<organism evidence="4 5">
    <name type="scientific">Chrysochromulina tobinii</name>
    <dbReference type="NCBI Taxonomy" id="1460289"/>
    <lineage>
        <taxon>Eukaryota</taxon>
        <taxon>Haptista</taxon>
        <taxon>Haptophyta</taxon>
        <taxon>Prymnesiophyceae</taxon>
        <taxon>Prymnesiales</taxon>
        <taxon>Chrysochromulinaceae</taxon>
        <taxon>Chrysochromulina</taxon>
    </lineage>
</organism>
<dbReference type="SUPFAM" id="SSF51395">
    <property type="entry name" value="FMN-linked oxidoreductases"/>
    <property type="match status" value="1"/>
</dbReference>
<gene>
    <name evidence="4" type="ORF">Ctob_001426</name>
</gene>
<evidence type="ECO:0000256" key="3">
    <source>
        <dbReference type="SAM" id="MobiDB-lite"/>
    </source>
</evidence>
<dbReference type="AlphaFoldDB" id="A0A0M0J4D0"/>
<accession>A0A0M0J4D0</accession>